<dbReference type="InterPro" id="IPR002109">
    <property type="entry name" value="Glutaredoxin"/>
</dbReference>
<dbReference type="SUPFAM" id="SSF52833">
    <property type="entry name" value="Thioredoxin-like"/>
    <property type="match status" value="1"/>
</dbReference>
<evidence type="ECO:0000256" key="6">
    <source>
        <dbReference type="RuleBase" id="RU364065"/>
    </source>
</evidence>
<evidence type="ECO:0000313" key="8">
    <source>
        <dbReference type="EMBL" id="SET70280.1"/>
    </source>
</evidence>
<name>A0A1I0GHC6_9FIRM</name>
<dbReference type="InterPro" id="IPR036249">
    <property type="entry name" value="Thioredoxin-like_sf"/>
</dbReference>
<proteinExistence type="inferred from homology"/>
<evidence type="ECO:0000256" key="4">
    <source>
        <dbReference type="ARBA" id="ARBA00023157"/>
    </source>
</evidence>
<dbReference type="AlphaFoldDB" id="A0A1I0GHC6"/>
<evidence type="ECO:0000256" key="5">
    <source>
        <dbReference type="ARBA" id="ARBA00023284"/>
    </source>
</evidence>
<gene>
    <name evidence="8" type="ORF">SAMN05660297_03202</name>
</gene>
<keyword evidence="5 6" id="KW-0676">Redox-active center</keyword>
<dbReference type="Gene3D" id="3.40.30.10">
    <property type="entry name" value="Glutaredoxin"/>
    <property type="match status" value="1"/>
</dbReference>
<feature type="domain" description="Glutaredoxin" evidence="7">
    <location>
        <begin position="4"/>
        <end position="63"/>
    </location>
</feature>
<keyword evidence="4" id="KW-1015">Disulfide bond</keyword>
<dbReference type="PRINTS" id="PR00160">
    <property type="entry name" value="GLUTAREDOXIN"/>
</dbReference>
<dbReference type="GO" id="GO:0045454">
    <property type="term" value="P:cell redox homeostasis"/>
    <property type="evidence" value="ECO:0007669"/>
    <property type="project" value="InterPro"/>
</dbReference>
<protein>
    <recommendedName>
        <fullName evidence="6">Glutaredoxin</fullName>
    </recommendedName>
</protein>
<dbReference type="GO" id="GO:0015038">
    <property type="term" value="F:glutathione disulfide oxidoreductase activity"/>
    <property type="evidence" value="ECO:0007669"/>
    <property type="project" value="UniProtKB-UniRule"/>
</dbReference>
<dbReference type="EMBL" id="FOHU01000021">
    <property type="protein sequence ID" value="SET70280.1"/>
    <property type="molecule type" value="Genomic_DNA"/>
</dbReference>
<reference evidence="8 9" key="1">
    <citation type="submission" date="2016-10" db="EMBL/GenBank/DDBJ databases">
        <authorList>
            <person name="de Groot N.N."/>
        </authorList>
    </citation>
    <scope>NUCLEOTIDE SEQUENCE [LARGE SCALE GENOMIC DNA]</scope>
    <source>
        <strain evidence="8 9">DSM 18979</strain>
    </source>
</reference>
<sequence>MMDVIIYTKDYCPYCRRAIALLKQKNASFDEIDVTYDEEAFAKIKAQTGSDTVPQIFIRGEFIGGCDDLFALEEKGILEDRLSTK</sequence>
<dbReference type="PANTHER" id="PTHR45694:SF18">
    <property type="entry name" value="GLUTAREDOXIN-1-RELATED"/>
    <property type="match status" value="1"/>
</dbReference>
<dbReference type="InterPro" id="IPR011900">
    <property type="entry name" value="GRX_bact"/>
</dbReference>
<dbReference type="OrthoDB" id="9795531at2"/>
<keyword evidence="2 6" id="KW-0813">Transport</keyword>
<keyword evidence="3 6" id="KW-0249">Electron transport</keyword>
<dbReference type="Pfam" id="PF00462">
    <property type="entry name" value="Glutaredoxin"/>
    <property type="match status" value="1"/>
</dbReference>
<dbReference type="PANTHER" id="PTHR45694">
    <property type="entry name" value="GLUTAREDOXIN 2"/>
    <property type="match status" value="1"/>
</dbReference>
<dbReference type="NCBIfam" id="TIGR02181">
    <property type="entry name" value="GRX_bact"/>
    <property type="match status" value="1"/>
</dbReference>
<evidence type="ECO:0000256" key="1">
    <source>
        <dbReference type="ARBA" id="ARBA00007787"/>
    </source>
</evidence>
<dbReference type="PROSITE" id="PS00195">
    <property type="entry name" value="GLUTAREDOXIN_1"/>
    <property type="match status" value="1"/>
</dbReference>
<keyword evidence="6" id="KW-0963">Cytoplasm</keyword>
<dbReference type="PROSITE" id="PS51354">
    <property type="entry name" value="GLUTAREDOXIN_2"/>
    <property type="match status" value="1"/>
</dbReference>
<dbReference type="CDD" id="cd03418">
    <property type="entry name" value="GRX_GRXb_1_3_like"/>
    <property type="match status" value="1"/>
</dbReference>
<evidence type="ECO:0000313" key="9">
    <source>
        <dbReference type="Proteomes" id="UP000199568"/>
    </source>
</evidence>
<dbReference type="Proteomes" id="UP000199568">
    <property type="component" value="Unassembled WGS sequence"/>
</dbReference>
<dbReference type="InterPro" id="IPR011767">
    <property type="entry name" value="GLR_AS"/>
</dbReference>
<evidence type="ECO:0000256" key="3">
    <source>
        <dbReference type="ARBA" id="ARBA00022982"/>
    </source>
</evidence>
<dbReference type="InterPro" id="IPR014025">
    <property type="entry name" value="Glutaredoxin_subgr"/>
</dbReference>
<dbReference type="GO" id="GO:0005737">
    <property type="term" value="C:cytoplasm"/>
    <property type="evidence" value="ECO:0007669"/>
    <property type="project" value="TreeGrafter"/>
</dbReference>
<accession>A0A1I0GHC6</accession>
<comment type="function">
    <text evidence="6">Has a glutathione-disulfide oxidoreductase activity in the presence of NADPH and glutathione reductase. Reduces low molecular weight disulfides and proteins.</text>
</comment>
<dbReference type="STRING" id="426128.SAMN05660297_03202"/>
<dbReference type="GO" id="GO:0034599">
    <property type="term" value="P:cellular response to oxidative stress"/>
    <property type="evidence" value="ECO:0007669"/>
    <property type="project" value="TreeGrafter"/>
</dbReference>
<comment type="similarity">
    <text evidence="1 6">Belongs to the glutaredoxin family.</text>
</comment>
<dbReference type="RefSeq" id="WP_090446336.1">
    <property type="nucleotide sequence ID" value="NZ_FOHU01000021.1"/>
</dbReference>
<keyword evidence="9" id="KW-1185">Reference proteome</keyword>
<organism evidence="8 9">
    <name type="scientific">Natronincola peptidivorans</name>
    <dbReference type="NCBI Taxonomy" id="426128"/>
    <lineage>
        <taxon>Bacteria</taxon>
        <taxon>Bacillati</taxon>
        <taxon>Bacillota</taxon>
        <taxon>Clostridia</taxon>
        <taxon>Peptostreptococcales</taxon>
        <taxon>Natronincolaceae</taxon>
        <taxon>Natronincola</taxon>
    </lineage>
</organism>
<evidence type="ECO:0000259" key="7">
    <source>
        <dbReference type="Pfam" id="PF00462"/>
    </source>
</evidence>
<evidence type="ECO:0000256" key="2">
    <source>
        <dbReference type="ARBA" id="ARBA00022448"/>
    </source>
</evidence>